<organism evidence="2 3">
    <name type="scientific">Pisum sativum</name>
    <name type="common">Garden pea</name>
    <name type="synonym">Lathyrus oleraceus</name>
    <dbReference type="NCBI Taxonomy" id="3888"/>
    <lineage>
        <taxon>Eukaryota</taxon>
        <taxon>Viridiplantae</taxon>
        <taxon>Streptophyta</taxon>
        <taxon>Embryophyta</taxon>
        <taxon>Tracheophyta</taxon>
        <taxon>Spermatophyta</taxon>
        <taxon>Magnoliopsida</taxon>
        <taxon>eudicotyledons</taxon>
        <taxon>Gunneridae</taxon>
        <taxon>Pentapetalae</taxon>
        <taxon>rosids</taxon>
        <taxon>fabids</taxon>
        <taxon>Fabales</taxon>
        <taxon>Fabaceae</taxon>
        <taxon>Papilionoideae</taxon>
        <taxon>50 kb inversion clade</taxon>
        <taxon>NPAAA clade</taxon>
        <taxon>Hologalegina</taxon>
        <taxon>IRL clade</taxon>
        <taxon>Fabeae</taxon>
        <taxon>Lathyrus</taxon>
    </lineage>
</organism>
<keyword evidence="3" id="KW-1185">Reference proteome</keyword>
<sequence length="156" mass="16241">MSKWCTLVILALAVATTSARDVPAGEDGLKNTKNHIVGIGGIIRDVGSTLGNALGDIGGGVSLVDPADLELLVLPLCEVSLDVVVVALMKINCPNATPPPSEVNFNIDVPTMLVLILPPSRMRNAQAPPLGLPTPLLVERPKVLHNFGTLEANLGT</sequence>
<feature type="signal peptide" evidence="1">
    <location>
        <begin position="1"/>
        <end position="19"/>
    </location>
</feature>
<accession>A0A9D4W6P5</accession>
<feature type="chain" id="PRO_5039504621" evidence="1">
    <location>
        <begin position="20"/>
        <end position="156"/>
    </location>
</feature>
<dbReference type="Proteomes" id="UP001058974">
    <property type="component" value="Chromosome 6"/>
</dbReference>
<dbReference type="AlphaFoldDB" id="A0A9D4W6P5"/>
<comment type="caution">
    <text evidence="2">The sequence shown here is derived from an EMBL/GenBank/DDBJ whole genome shotgun (WGS) entry which is preliminary data.</text>
</comment>
<evidence type="ECO:0000313" key="2">
    <source>
        <dbReference type="EMBL" id="KAI5395350.1"/>
    </source>
</evidence>
<dbReference type="EMBL" id="JAMSHJ010000006">
    <property type="protein sequence ID" value="KAI5395350.1"/>
    <property type="molecule type" value="Genomic_DNA"/>
</dbReference>
<evidence type="ECO:0000313" key="3">
    <source>
        <dbReference type="Proteomes" id="UP001058974"/>
    </source>
</evidence>
<evidence type="ECO:0000256" key="1">
    <source>
        <dbReference type="SAM" id="SignalP"/>
    </source>
</evidence>
<keyword evidence="1" id="KW-0732">Signal</keyword>
<proteinExistence type="predicted"/>
<reference evidence="2 3" key="1">
    <citation type="journal article" date="2022" name="Nat. Genet.">
        <title>Improved pea reference genome and pan-genome highlight genomic features and evolutionary characteristics.</title>
        <authorList>
            <person name="Yang T."/>
            <person name="Liu R."/>
            <person name="Luo Y."/>
            <person name="Hu S."/>
            <person name="Wang D."/>
            <person name="Wang C."/>
            <person name="Pandey M.K."/>
            <person name="Ge S."/>
            <person name="Xu Q."/>
            <person name="Li N."/>
            <person name="Li G."/>
            <person name="Huang Y."/>
            <person name="Saxena R.K."/>
            <person name="Ji Y."/>
            <person name="Li M."/>
            <person name="Yan X."/>
            <person name="He Y."/>
            <person name="Liu Y."/>
            <person name="Wang X."/>
            <person name="Xiang C."/>
            <person name="Varshney R.K."/>
            <person name="Ding H."/>
            <person name="Gao S."/>
            <person name="Zong X."/>
        </authorList>
    </citation>
    <scope>NUCLEOTIDE SEQUENCE [LARGE SCALE GENOMIC DNA]</scope>
    <source>
        <strain evidence="2 3">cv. Zhongwan 6</strain>
    </source>
</reference>
<name>A0A9D4W6P5_PEA</name>
<protein>
    <submittedName>
        <fullName evidence="2">Uncharacterized protein</fullName>
    </submittedName>
</protein>
<gene>
    <name evidence="2" type="ORF">KIW84_061804</name>
</gene>
<dbReference type="Gramene" id="Psat06G0180400-T1">
    <property type="protein sequence ID" value="KAI5395350.1"/>
    <property type="gene ID" value="KIW84_061804"/>
</dbReference>